<evidence type="ECO:0000256" key="1">
    <source>
        <dbReference type="SAM" id="MobiDB-lite"/>
    </source>
</evidence>
<dbReference type="EMBL" id="RZNX01000010">
    <property type="protein sequence ID" value="RUT28471.1"/>
    <property type="molecule type" value="Genomic_DNA"/>
</dbReference>
<keyword evidence="3" id="KW-1185">Reference proteome</keyword>
<dbReference type="InterPro" id="IPR012851">
    <property type="entry name" value="Spore_coat_CotF-like"/>
</dbReference>
<sequence length="114" mass="12894">MNNQANLAEQDILNTILADLRRTAREYTTATTESSCQTVRQMFNQLTDGTLRLQGELYQLMQHNGSYQSPSHAPRQEVDKLYQHATQTQQKSQQYAQMTSAQGNASQGESLHMS</sequence>
<accession>A0A433X330</accession>
<feature type="compositionally biased region" description="Low complexity" evidence="1">
    <location>
        <begin position="83"/>
        <end position="97"/>
    </location>
</feature>
<evidence type="ECO:0000313" key="3">
    <source>
        <dbReference type="Proteomes" id="UP000272464"/>
    </source>
</evidence>
<keyword evidence="2" id="KW-0167">Capsid protein</keyword>
<dbReference type="Pfam" id="PF07875">
    <property type="entry name" value="Coat_F"/>
    <property type="match status" value="1"/>
</dbReference>
<gene>
    <name evidence="2" type="ORF">EJP77_17830</name>
</gene>
<dbReference type="AlphaFoldDB" id="A0A433X330"/>
<proteinExistence type="predicted"/>
<comment type="caution">
    <text evidence="2">The sequence shown here is derived from an EMBL/GenBank/DDBJ whole genome shotgun (WGS) entry which is preliminary data.</text>
</comment>
<feature type="compositionally biased region" description="Polar residues" evidence="1">
    <location>
        <begin position="98"/>
        <end position="114"/>
    </location>
</feature>
<dbReference type="Gene3D" id="1.20.1260.10">
    <property type="match status" value="1"/>
</dbReference>
<keyword evidence="2" id="KW-0946">Virion</keyword>
<protein>
    <submittedName>
        <fullName evidence="2">Spore coat protein</fullName>
    </submittedName>
</protein>
<dbReference type="RefSeq" id="WP_127200610.1">
    <property type="nucleotide sequence ID" value="NZ_RZNX01000010.1"/>
</dbReference>
<evidence type="ECO:0000313" key="2">
    <source>
        <dbReference type="EMBL" id="RUT28471.1"/>
    </source>
</evidence>
<dbReference type="OrthoDB" id="2382401at2"/>
<feature type="region of interest" description="Disordered" evidence="1">
    <location>
        <begin position="82"/>
        <end position="114"/>
    </location>
</feature>
<dbReference type="Proteomes" id="UP000272464">
    <property type="component" value="Unassembled WGS sequence"/>
</dbReference>
<dbReference type="InterPro" id="IPR012347">
    <property type="entry name" value="Ferritin-like"/>
</dbReference>
<organism evidence="2 3">
    <name type="scientific">Paenibacillus zeisoli</name>
    <dbReference type="NCBI Taxonomy" id="2496267"/>
    <lineage>
        <taxon>Bacteria</taxon>
        <taxon>Bacillati</taxon>
        <taxon>Bacillota</taxon>
        <taxon>Bacilli</taxon>
        <taxon>Bacillales</taxon>
        <taxon>Paenibacillaceae</taxon>
        <taxon>Paenibacillus</taxon>
    </lineage>
</organism>
<name>A0A433X330_9BACL</name>
<reference evidence="2 3" key="1">
    <citation type="submission" date="2018-12" db="EMBL/GenBank/DDBJ databases">
        <authorList>
            <person name="Sun L."/>
            <person name="Chen Z."/>
        </authorList>
    </citation>
    <scope>NUCLEOTIDE SEQUENCE [LARGE SCALE GENOMIC DNA]</scope>
    <source>
        <strain evidence="2 3">3-5-3</strain>
    </source>
</reference>